<dbReference type="KEGG" id="sis:LS215_1050"/>
<evidence type="ECO:0000256" key="2">
    <source>
        <dbReference type="SAM" id="Phobius"/>
    </source>
</evidence>
<keyword evidence="2" id="KW-1133">Transmembrane helix</keyword>
<dbReference type="GeneID" id="7797554"/>
<reference evidence="3 4" key="1">
    <citation type="journal article" date="2009" name="Proc. Natl. Acad. Sci. U.S.A.">
        <title>Biogeography of the Sulfolobus islandicus pan-genome.</title>
        <authorList>
            <person name="Reno M.L."/>
            <person name="Held N.L."/>
            <person name="Fields C.J."/>
            <person name="Burke P.V."/>
            <person name="Whitaker R.J."/>
        </authorList>
    </citation>
    <scope>NUCLEOTIDE SEQUENCE [LARGE SCALE GENOMIC DNA]</scope>
    <source>
        <strain evidence="4">L.S.2.15 / Lassen #1</strain>
    </source>
</reference>
<dbReference type="Proteomes" id="UP000001747">
    <property type="component" value="Chromosome"/>
</dbReference>
<dbReference type="EC" id="3.1.4.3" evidence="3"/>
<dbReference type="InterPro" id="IPR007312">
    <property type="entry name" value="Phosphoesterase"/>
</dbReference>
<dbReference type="HOGENOM" id="CLU_038122_0_0_2"/>
<dbReference type="Pfam" id="PF04185">
    <property type="entry name" value="Phosphoesterase"/>
    <property type="match status" value="1"/>
</dbReference>
<keyword evidence="2" id="KW-0812">Transmembrane</keyword>
<feature type="transmembrane region" description="Helical" evidence="2">
    <location>
        <begin position="529"/>
        <end position="549"/>
    </location>
</feature>
<organism evidence="3 4">
    <name type="scientific">Saccharolobus islandicus (strain L.S.2.15 / Lassen #1)</name>
    <name type="common">Sulfolobus islandicus</name>
    <dbReference type="NCBI Taxonomy" id="429572"/>
    <lineage>
        <taxon>Archaea</taxon>
        <taxon>Thermoproteota</taxon>
        <taxon>Thermoprotei</taxon>
        <taxon>Sulfolobales</taxon>
        <taxon>Sulfolobaceae</taxon>
        <taxon>Saccharolobus</taxon>
    </lineage>
</organism>
<gene>
    <name evidence="3" type="ordered locus">LS215_1050</name>
</gene>
<dbReference type="PANTHER" id="PTHR31956">
    <property type="entry name" value="NON-SPECIFIC PHOSPHOLIPASE C4-RELATED"/>
    <property type="match status" value="1"/>
</dbReference>
<accession>C3MNW7</accession>
<evidence type="ECO:0000313" key="3">
    <source>
        <dbReference type="EMBL" id="ACP35080.1"/>
    </source>
</evidence>
<dbReference type="CDD" id="cd16013">
    <property type="entry name" value="AcpA"/>
    <property type="match status" value="1"/>
</dbReference>
<dbReference type="RefSeq" id="WP_012713448.1">
    <property type="nucleotide sequence ID" value="NC_012589.1"/>
</dbReference>
<evidence type="ECO:0000256" key="1">
    <source>
        <dbReference type="ARBA" id="ARBA00022801"/>
    </source>
</evidence>
<dbReference type="AlphaFoldDB" id="C3MNW7"/>
<keyword evidence="2" id="KW-0472">Membrane</keyword>
<dbReference type="Gene3D" id="3.40.720.10">
    <property type="entry name" value="Alkaline Phosphatase, subunit A"/>
    <property type="match status" value="2"/>
</dbReference>
<evidence type="ECO:0000313" key="4">
    <source>
        <dbReference type="Proteomes" id="UP000001747"/>
    </source>
</evidence>
<dbReference type="PANTHER" id="PTHR31956:SF1">
    <property type="entry name" value="NON-SPECIFIC PHOSPHOLIPASE C1"/>
    <property type="match status" value="1"/>
</dbReference>
<protein>
    <submittedName>
        <fullName evidence="3">Phosphoesterase</fullName>
        <ecNumber evidence="3">3.1.4.3</ecNumber>
    </submittedName>
</protein>
<dbReference type="InterPro" id="IPR017850">
    <property type="entry name" value="Alkaline_phosphatase_core_sf"/>
</dbReference>
<proteinExistence type="predicted"/>
<keyword evidence="1 3" id="KW-0378">Hydrolase</keyword>
<name>C3MNW7_SACI2</name>
<dbReference type="GO" id="GO:0034480">
    <property type="term" value="F:phosphatidylcholine phospholipase C activity"/>
    <property type="evidence" value="ECO:0007669"/>
    <property type="project" value="UniProtKB-EC"/>
</dbReference>
<dbReference type="OrthoDB" id="42569at2157"/>
<dbReference type="EMBL" id="CP001399">
    <property type="protein sequence ID" value="ACP35080.1"/>
    <property type="molecule type" value="Genomic_DNA"/>
</dbReference>
<sequence length="554" mass="63317">MIKILAKTYIKWLRIIPNMKKSKAILRLSVFVVTFIILQTITSLHSISMKSVTATPIKHVVIIILENHSFDNLFGTYPFGNPPIYNNITDSLMRPVGLNFGVKIALDNGKYTSPYYVDSVILLDPTEGFSAYHKDWNFGAMNGFVEGSGTQSLAYVSYKQIPLLWDYAEEYVLADDYFSPSLESTQPNRVNYLTGFSTNITSDSFITNVIPFSYTIMYQLSQYNISWAYFDYGYQQGQKLPPFPLEVFSGANGYSDHFFNTSVFLQDLKQCTLPSISWLMFTGGGGSDYHYVYDMHPPFNLTIGQINLAYFINAIMESKYWNSTVIFITFDEGGGFYDQVPPPIIPTYGIGYDKFLNSLGIYNYTILGQRIPLLIISPYAKEGWIDNYTMSGYTLLAFLDYNWHIPFLNKIVANSDVQGLLQAFNFSQIPRKPIILTPNNWTYPIPLQYPIHYGYTATVHNNYTNYLLLYNKGLINNTVLSYIMQFSENSSFKYNTSIYNYTQTTIYYTTSYSSQPLPSISIGISSNELVDIFLVLLIAIVVIIIYYTISRKKL</sequence>